<dbReference type="AlphaFoldDB" id="A0A8B6EHS8"/>
<organism evidence="2 3">
    <name type="scientific">Mytilus galloprovincialis</name>
    <name type="common">Mediterranean mussel</name>
    <dbReference type="NCBI Taxonomy" id="29158"/>
    <lineage>
        <taxon>Eukaryota</taxon>
        <taxon>Metazoa</taxon>
        <taxon>Spiralia</taxon>
        <taxon>Lophotrochozoa</taxon>
        <taxon>Mollusca</taxon>
        <taxon>Bivalvia</taxon>
        <taxon>Autobranchia</taxon>
        <taxon>Pteriomorphia</taxon>
        <taxon>Mytilida</taxon>
        <taxon>Mytiloidea</taxon>
        <taxon>Mytilidae</taxon>
        <taxon>Mytilinae</taxon>
        <taxon>Mytilus</taxon>
    </lineage>
</organism>
<reference evidence="2" key="1">
    <citation type="submission" date="2018-11" db="EMBL/GenBank/DDBJ databases">
        <authorList>
            <person name="Alioto T."/>
            <person name="Alioto T."/>
        </authorList>
    </citation>
    <scope>NUCLEOTIDE SEQUENCE</scope>
</reference>
<comment type="caution">
    <text evidence="2">The sequence shown here is derived from an EMBL/GenBank/DDBJ whole genome shotgun (WGS) entry which is preliminary data.</text>
</comment>
<dbReference type="PANTHER" id="PTHR10656:SF42">
    <property type="entry name" value="CYCLIC GMP-AMP SYNTHASE-LIKE PROTEIN-RELATED"/>
    <property type="match status" value="1"/>
</dbReference>
<evidence type="ECO:0000313" key="2">
    <source>
        <dbReference type="EMBL" id="VDI33773.1"/>
    </source>
</evidence>
<gene>
    <name evidence="2" type="ORF">MGAL_10B068741</name>
</gene>
<proteinExistence type="inferred from homology"/>
<evidence type="ECO:0000313" key="3">
    <source>
        <dbReference type="Proteomes" id="UP000596742"/>
    </source>
</evidence>
<dbReference type="Gene3D" id="1.10.1410.40">
    <property type="match status" value="1"/>
</dbReference>
<dbReference type="EMBL" id="UYJE01005076">
    <property type="protein sequence ID" value="VDI33773.1"/>
    <property type="molecule type" value="Genomic_DNA"/>
</dbReference>
<name>A0A8B6EHS8_MYTGA</name>
<sequence length="399" mass="45892">MIVFENLSTNENIELQTGCTPWFQKIKIVDADAKTIYNKYLTPKKEYLGETSKIVYDFWKQLLSVLKEKPFSIETRRGKITAIPNHKQKLLLKYVGSCMLSSSDNSPGLVPKDSIEIGIDLMPAIKHPNLTTVMSNSGFPKQFQGDFRETGCHIIAKSCHRDHYPEPPCWFITLAAIELKTMQNVDEKHKKAYKVLKSLVIGEINYPGKCINLSSYMLKTALMFHVHGDKQCSSSHFGDCIENILSYLGSNFFNLKMPCFFARDMDTWGILFETPGFNWEFDRQLTVIGDKIGGGEVLFALLWIYFWYKSTEAAKSVLSEESCVNEHYSKITYRFELFKASVRVFLGEYYSSGKVWKVKLKRSRIRIHSMTSAEVNIGDGFPFYMQKLKEEYGMNEDII</sequence>
<dbReference type="Proteomes" id="UP000596742">
    <property type="component" value="Unassembled WGS sequence"/>
</dbReference>
<evidence type="ECO:0000256" key="1">
    <source>
        <dbReference type="ARBA" id="ARBA00008307"/>
    </source>
</evidence>
<dbReference type="OrthoDB" id="6160741at2759"/>
<comment type="similarity">
    <text evidence="1">Belongs to the mab-21 family.</text>
</comment>
<keyword evidence="3" id="KW-1185">Reference proteome</keyword>
<protein>
    <submittedName>
        <fullName evidence="2">Uncharacterized protein</fullName>
    </submittedName>
</protein>
<accession>A0A8B6EHS8</accession>
<dbReference type="PANTHER" id="PTHR10656">
    <property type="entry name" value="CELL FATE DETERMINING PROTEIN MAB21-RELATED"/>
    <property type="match status" value="1"/>
</dbReference>